<dbReference type="GO" id="GO:0003700">
    <property type="term" value="F:DNA-binding transcription factor activity"/>
    <property type="evidence" value="ECO:0007669"/>
    <property type="project" value="TreeGrafter"/>
</dbReference>
<keyword evidence="2 4" id="KW-0238">DNA-binding</keyword>
<dbReference type="Pfam" id="PF13305">
    <property type="entry name" value="TetR_C_33"/>
    <property type="match status" value="1"/>
</dbReference>
<feature type="DNA-binding region" description="H-T-H motif" evidence="4">
    <location>
        <begin position="35"/>
        <end position="54"/>
    </location>
</feature>
<dbReference type="STRING" id="200378.SAMN05216553_102287"/>
<name>A0A1G7MG97_9PSEU</name>
<dbReference type="InterPro" id="IPR009057">
    <property type="entry name" value="Homeodomain-like_sf"/>
</dbReference>
<reference evidence="7" key="1">
    <citation type="submission" date="2016-10" db="EMBL/GenBank/DDBJ databases">
        <authorList>
            <person name="Varghese N."/>
            <person name="Submissions S."/>
        </authorList>
    </citation>
    <scope>NUCLEOTIDE SEQUENCE [LARGE SCALE GENOMIC DNA]</scope>
    <source>
        <strain evidence="7">CGMCC 4.3506</strain>
    </source>
</reference>
<organism evidence="6 7">
    <name type="scientific">Lentzea fradiae</name>
    <dbReference type="NCBI Taxonomy" id="200378"/>
    <lineage>
        <taxon>Bacteria</taxon>
        <taxon>Bacillati</taxon>
        <taxon>Actinomycetota</taxon>
        <taxon>Actinomycetes</taxon>
        <taxon>Pseudonocardiales</taxon>
        <taxon>Pseudonocardiaceae</taxon>
        <taxon>Lentzea</taxon>
    </lineage>
</organism>
<evidence type="ECO:0000313" key="6">
    <source>
        <dbReference type="EMBL" id="SDF60703.1"/>
    </source>
</evidence>
<proteinExistence type="predicted"/>
<keyword evidence="1" id="KW-0805">Transcription regulation</keyword>
<dbReference type="GO" id="GO:0000976">
    <property type="term" value="F:transcription cis-regulatory region binding"/>
    <property type="evidence" value="ECO:0007669"/>
    <property type="project" value="TreeGrafter"/>
</dbReference>
<dbReference type="AlphaFoldDB" id="A0A1G7MG97"/>
<dbReference type="EMBL" id="FNCC01000002">
    <property type="protein sequence ID" value="SDF60703.1"/>
    <property type="molecule type" value="Genomic_DNA"/>
</dbReference>
<dbReference type="OrthoDB" id="3173376at2"/>
<dbReference type="Gene3D" id="1.10.357.10">
    <property type="entry name" value="Tetracycline Repressor, domain 2"/>
    <property type="match status" value="1"/>
</dbReference>
<keyword evidence="3" id="KW-0804">Transcription</keyword>
<dbReference type="Proteomes" id="UP000199623">
    <property type="component" value="Unassembled WGS sequence"/>
</dbReference>
<evidence type="ECO:0000256" key="3">
    <source>
        <dbReference type="ARBA" id="ARBA00023163"/>
    </source>
</evidence>
<dbReference type="InterPro" id="IPR036271">
    <property type="entry name" value="Tet_transcr_reg_TetR-rel_C_sf"/>
</dbReference>
<dbReference type="InterPro" id="IPR025996">
    <property type="entry name" value="MT1864/Rv1816-like_C"/>
</dbReference>
<evidence type="ECO:0000313" key="7">
    <source>
        <dbReference type="Proteomes" id="UP000199623"/>
    </source>
</evidence>
<evidence type="ECO:0000256" key="4">
    <source>
        <dbReference type="PROSITE-ProRule" id="PRU00335"/>
    </source>
</evidence>
<accession>A0A1G7MG97</accession>
<feature type="domain" description="HTH tetR-type" evidence="5">
    <location>
        <begin position="12"/>
        <end position="72"/>
    </location>
</feature>
<dbReference type="RefSeq" id="WP_090046200.1">
    <property type="nucleotide sequence ID" value="NZ_FNCC01000002.1"/>
</dbReference>
<dbReference type="PRINTS" id="PR00455">
    <property type="entry name" value="HTHTETR"/>
</dbReference>
<dbReference type="PANTHER" id="PTHR30055:SF212">
    <property type="entry name" value="TETR-FAMILY FAMILY TRANSCRIPTIONAL REGULATOR"/>
    <property type="match status" value="1"/>
</dbReference>
<dbReference type="SUPFAM" id="SSF48498">
    <property type="entry name" value="Tetracyclin repressor-like, C-terminal domain"/>
    <property type="match status" value="1"/>
</dbReference>
<dbReference type="Pfam" id="PF00440">
    <property type="entry name" value="TetR_N"/>
    <property type="match status" value="1"/>
</dbReference>
<evidence type="ECO:0000256" key="1">
    <source>
        <dbReference type="ARBA" id="ARBA00023015"/>
    </source>
</evidence>
<dbReference type="SUPFAM" id="SSF46689">
    <property type="entry name" value="Homeodomain-like"/>
    <property type="match status" value="1"/>
</dbReference>
<dbReference type="InterPro" id="IPR001647">
    <property type="entry name" value="HTH_TetR"/>
</dbReference>
<sequence>MATSTRRARERASIRERIIEAALTVLESEGTAALTVRRIATEVEYTAPIVYQHFANKDALVVELVAHGYRLMLDSARHAAEEPDIELRMVKVGSECVRFAGEHPHLYQIMNSPAVDAEERTRAAQPAIDLLRELIGVWSRTHDVVLADFDDACEIIWGTVYGIASLGFLGTIGNERARHLVEQALRTVLAGWRTGA</sequence>
<dbReference type="PANTHER" id="PTHR30055">
    <property type="entry name" value="HTH-TYPE TRANSCRIPTIONAL REGULATOR RUTR"/>
    <property type="match status" value="1"/>
</dbReference>
<evidence type="ECO:0000256" key="2">
    <source>
        <dbReference type="ARBA" id="ARBA00023125"/>
    </source>
</evidence>
<keyword evidence="7" id="KW-1185">Reference proteome</keyword>
<dbReference type="InterPro" id="IPR050109">
    <property type="entry name" value="HTH-type_TetR-like_transc_reg"/>
</dbReference>
<gene>
    <name evidence="6" type="ORF">SAMN05216553_102287</name>
</gene>
<protein>
    <submittedName>
        <fullName evidence="6">Transcriptional regulator, TetR family</fullName>
    </submittedName>
</protein>
<dbReference type="PROSITE" id="PS50977">
    <property type="entry name" value="HTH_TETR_2"/>
    <property type="match status" value="1"/>
</dbReference>
<evidence type="ECO:0000259" key="5">
    <source>
        <dbReference type="PROSITE" id="PS50977"/>
    </source>
</evidence>